<dbReference type="Proteomes" id="UP000001784">
    <property type="component" value="Chromosome"/>
</dbReference>
<evidence type="ECO:0000313" key="3">
    <source>
        <dbReference type="Proteomes" id="UP000001784"/>
    </source>
</evidence>
<dbReference type="STRING" id="335543.Sfum_2632"/>
<dbReference type="PROSITE" id="PS50075">
    <property type="entry name" value="CARRIER"/>
    <property type="match status" value="1"/>
</dbReference>
<organism evidence="2 3">
    <name type="scientific">Syntrophobacter fumaroxidans (strain DSM 10017 / MPOB)</name>
    <dbReference type="NCBI Taxonomy" id="335543"/>
    <lineage>
        <taxon>Bacteria</taxon>
        <taxon>Pseudomonadati</taxon>
        <taxon>Thermodesulfobacteriota</taxon>
        <taxon>Syntrophobacteria</taxon>
        <taxon>Syntrophobacterales</taxon>
        <taxon>Syntrophobacteraceae</taxon>
        <taxon>Syntrophobacter</taxon>
    </lineage>
</organism>
<dbReference type="KEGG" id="sfu:Sfum_2632"/>
<dbReference type="InterPro" id="IPR036736">
    <property type="entry name" value="ACP-like_sf"/>
</dbReference>
<keyword evidence="3" id="KW-1185">Reference proteome</keyword>
<dbReference type="InParanoid" id="A0LLK8"/>
<proteinExistence type="predicted"/>
<name>A0LLK8_SYNFM</name>
<dbReference type="eggNOG" id="COG0236">
    <property type="taxonomic scope" value="Bacteria"/>
</dbReference>
<gene>
    <name evidence="2" type="ordered locus">Sfum_2632</name>
</gene>
<dbReference type="AlphaFoldDB" id="A0LLK8"/>
<dbReference type="RefSeq" id="WP_011699477.1">
    <property type="nucleotide sequence ID" value="NC_008554.1"/>
</dbReference>
<accession>A0LLK8</accession>
<evidence type="ECO:0000259" key="1">
    <source>
        <dbReference type="PROSITE" id="PS50075"/>
    </source>
</evidence>
<protein>
    <submittedName>
        <fullName evidence="2">Phosphopantetheine-binding</fullName>
    </submittedName>
</protein>
<reference evidence="2 3" key="1">
    <citation type="submission" date="2006-10" db="EMBL/GenBank/DDBJ databases">
        <title>Complete sequence of Syntrophobacter fumaroxidans MPOB.</title>
        <authorList>
            <consortium name="US DOE Joint Genome Institute"/>
            <person name="Copeland A."/>
            <person name="Lucas S."/>
            <person name="Lapidus A."/>
            <person name="Barry K."/>
            <person name="Detter J.C."/>
            <person name="Glavina del Rio T."/>
            <person name="Hammon N."/>
            <person name="Israni S."/>
            <person name="Pitluck S."/>
            <person name="Goltsman E.G."/>
            <person name="Martinez M."/>
            <person name="Schmutz J."/>
            <person name="Larimer F."/>
            <person name="Land M."/>
            <person name="Hauser L."/>
            <person name="Kyrpides N."/>
            <person name="Kim E."/>
            <person name="Boone D.R."/>
            <person name="Brockman F."/>
            <person name="Culley D."/>
            <person name="Ferry J."/>
            <person name="Gunsalus R."/>
            <person name="McInerney M.J."/>
            <person name="Morrison M."/>
            <person name="Plugge C."/>
            <person name="Rohlin L."/>
            <person name="Scholten J."/>
            <person name="Sieber J."/>
            <person name="Stams A.J.M."/>
            <person name="Worm P."/>
            <person name="Henstra A.M."/>
            <person name="Richardson P."/>
        </authorList>
    </citation>
    <scope>NUCLEOTIDE SEQUENCE [LARGE SCALE GENOMIC DNA]</scope>
    <source>
        <strain evidence="3">DSM 10017 / MPOB</strain>
    </source>
</reference>
<dbReference type="Pfam" id="PF00550">
    <property type="entry name" value="PP-binding"/>
    <property type="match status" value="1"/>
</dbReference>
<dbReference type="EMBL" id="CP000478">
    <property type="protein sequence ID" value="ABK18310.1"/>
    <property type="molecule type" value="Genomic_DNA"/>
</dbReference>
<dbReference type="SUPFAM" id="SSF47336">
    <property type="entry name" value="ACP-like"/>
    <property type="match status" value="1"/>
</dbReference>
<dbReference type="Gene3D" id="1.10.1200.10">
    <property type="entry name" value="ACP-like"/>
    <property type="match status" value="1"/>
</dbReference>
<sequence>MTRKEILPRLLKICKEAVPELGNGEIDPNKTYRELGINSLDLMQILTVAMKELKTKIPTAQLSEVTTLNGLADLFVKASG</sequence>
<feature type="domain" description="Carrier" evidence="1">
    <location>
        <begin position="4"/>
        <end position="79"/>
    </location>
</feature>
<evidence type="ECO:0000313" key="2">
    <source>
        <dbReference type="EMBL" id="ABK18310.1"/>
    </source>
</evidence>
<dbReference type="InterPro" id="IPR009081">
    <property type="entry name" value="PP-bd_ACP"/>
</dbReference>
<dbReference type="HOGENOM" id="CLU_108696_21_1_7"/>